<evidence type="ECO:0000256" key="1">
    <source>
        <dbReference type="SAM" id="MobiDB-lite"/>
    </source>
</evidence>
<dbReference type="KEGG" id="dma:DMR_41980"/>
<proteinExistence type="predicted"/>
<dbReference type="AlphaFoldDB" id="C4XPY9"/>
<gene>
    <name evidence="2" type="ordered locus">DMR_41980</name>
</gene>
<feature type="region of interest" description="Disordered" evidence="1">
    <location>
        <begin position="37"/>
        <end position="58"/>
    </location>
</feature>
<feature type="compositionally biased region" description="Basic and acidic residues" evidence="1">
    <location>
        <begin position="37"/>
        <end position="53"/>
    </location>
</feature>
<dbReference type="STRING" id="573370.DMR_41980"/>
<evidence type="ECO:0000313" key="3">
    <source>
        <dbReference type="Proteomes" id="UP000009071"/>
    </source>
</evidence>
<reference evidence="2 3" key="1">
    <citation type="journal article" date="2009" name="Genome Res.">
        <title>Whole genome sequence of Desulfovibrio magneticus strain RS-1 revealed common gene clusters in magnetotactic bacteria.</title>
        <authorList>
            <person name="Nakazawa H."/>
            <person name="Arakaki A."/>
            <person name="Narita-Yamada S."/>
            <person name="Yashiro I."/>
            <person name="Jinno K."/>
            <person name="Aoki N."/>
            <person name="Tsuruyama A."/>
            <person name="Okamura Y."/>
            <person name="Tanikawa S."/>
            <person name="Fujita N."/>
            <person name="Takeyama H."/>
            <person name="Matsunaga T."/>
        </authorList>
    </citation>
    <scope>NUCLEOTIDE SEQUENCE [LARGE SCALE GENOMIC DNA]</scope>
    <source>
        <strain evidence="3">ATCC 700980 / DSM 13731 / RS-1</strain>
    </source>
</reference>
<keyword evidence="3" id="KW-1185">Reference proteome</keyword>
<name>C4XPY9_SOLM1</name>
<dbReference type="Proteomes" id="UP000009071">
    <property type="component" value="Chromosome"/>
</dbReference>
<sequence>MFMIRMLRCLALGQLVRFVTFEVKEAVHRRALSTFDVEREEQGQSADDDHPAHEINPSHQLLRLHAENGVRQFLRICIPMTVINETIGQTQQQFFEA</sequence>
<protein>
    <submittedName>
        <fullName evidence="2">Uncharacterized protein</fullName>
    </submittedName>
</protein>
<accession>C4XPY9</accession>
<dbReference type="HOGENOM" id="CLU_2342209_0_0_7"/>
<organism evidence="2 3">
    <name type="scientific">Solidesulfovibrio magneticus (strain ATCC 700980 / DSM 13731 / RS-1)</name>
    <name type="common">Desulfovibrio magneticus</name>
    <dbReference type="NCBI Taxonomy" id="573370"/>
    <lineage>
        <taxon>Bacteria</taxon>
        <taxon>Pseudomonadati</taxon>
        <taxon>Thermodesulfobacteriota</taxon>
        <taxon>Desulfovibrionia</taxon>
        <taxon>Desulfovibrionales</taxon>
        <taxon>Desulfovibrionaceae</taxon>
        <taxon>Solidesulfovibrio</taxon>
    </lineage>
</organism>
<dbReference type="EMBL" id="AP010904">
    <property type="protein sequence ID" value="BAH77689.1"/>
    <property type="molecule type" value="Genomic_DNA"/>
</dbReference>
<evidence type="ECO:0000313" key="2">
    <source>
        <dbReference type="EMBL" id="BAH77689.1"/>
    </source>
</evidence>